<proteinExistence type="predicted"/>
<organism evidence="1 2">
    <name type="scientific">Brevundimonas phage vB_BpoS-Gurke</name>
    <dbReference type="NCBI Taxonomy" id="2948599"/>
    <lineage>
        <taxon>Viruses</taxon>
        <taxon>Duplodnaviria</taxon>
        <taxon>Heunggongvirae</taxon>
        <taxon>Uroviricota</taxon>
        <taxon>Caudoviricetes</taxon>
        <taxon>Jeanschmidtviridae</taxon>
        <taxon>Kikimoravirus</taxon>
        <taxon>Kikimoravirus gurke</taxon>
    </lineage>
</organism>
<sequence>MSERRSIPLDLGAALDEGAGADIWYDAAAHGDDAAADLIELTQGAMAEASALLPMLGQIALSAAVIRKAGDAFNGADVGALKALCVALLPTEMLCASAARLSRLDGLTPGASDDAAARLWLSRYTRAQAADCVRTGRPA</sequence>
<reference evidence="1" key="1">
    <citation type="submission" date="2022-04" db="EMBL/GenBank/DDBJ databases">
        <authorList>
            <person name="Friedrich I."/>
            <person name="Schneider D."/>
            <person name="Poehlein A."/>
            <person name="Hertel R."/>
            <person name="Daniel R."/>
        </authorList>
    </citation>
    <scope>NUCLEOTIDE SEQUENCE</scope>
</reference>
<dbReference type="Proteomes" id="UP001055634">
    <property type="component" value="Segment"/>
</dbReference>
<gene>
    <name evidence="1" type="ORF">GURKE_04690</name>
</gene>
<dbReference type="EMBL" id="ON529850">
    <property type="protein sequence ID" value="UTC28471.1"/>
    <property type="molecule type" value="Genomic_DNA"/>
</dbReference>
<protein>
    <submittedName>
        <fullName evidence="1">Uncharacterized protein</fullName>
    </submittedName>
</protein>
<evidence type="ECO:0000313" key="1">
    <source>
        <dbReference type="EMBL" id="UTC28471.1"/>
    </source>
</evidence>
<accession>A0A9E7N5C6</accession>
<name>A0A9E7N5C6_9CAUD</name>
<evidence type="ECO:0000313" key="2">
    <source>
        <dbReference type="Proteomes" id="UP001055634"/>
    </source>
</evidence>
<keyword evidence="2" id="KW-1185">Reference proteome</keyword>